<dbReference type="PANTHER" id="PTHR23419">
    <property type="entry name" value="DIVALENT CATION TOLERANCE CUTA-RELATED"/>
    <property type="match status" value="1"/>
</dbReference>
<dbReference type="KEGG" id="cher:DK880_00080"/>
<dbReference type="SUPFAM" id="SSF54913">
    <property type="entry name" value="GlnB-like"/>
    <property type="match status" value="1"/>
</dbReference>
<dbReference type="Proteomes" id="UP000245872">
    <property type="component" value="Chromosome"/>
</dbReference>
<comment type="similarity">
    <text evidence="1">Belongs to the CutA family.</text>
</comment>
<dbReference type="GO" id="GO:0005507">
    <property type="term" value="F:copper ion binding"/>
    <property type="evidence" value="ECO:0007669"/>
    <property type="project" value="TreeGrafter"/>
</dbReference>
<dbReference type="EMBL" id="CP029619">
    <property type="protein sequence ID" value="AWN81418.1"/>
    <property type="molecule type" value="Genomic_DNA"/>
</dbReference>
<dbReference type="PANTHER" id="PTHR23419:SF8">
    <property type="entry name" value="FI09726P"/>
    <property type="match status" value="1"/>
</dbReference>
<keyword evidence="3" id="KW-1185">Reference proteome</keyword>
<dbReference type="AlphaFoldDB" id="A0A2Z3L6L2"/>
<dbReference type="Gene3D" id="3.30.70.120">
    <property type="match status" value="1"/>
</dbReference>
<gene>
    <name evidence="2" type="primary">cutA</name>
    <name evidence="2" type="ORF">DK880_00080</name>
</gene>
<protein>
    <submittedName>
        <fullName evidence="2">Divalent-cation tolerance protein CutA</fullName>
    </submittedName>
</protein>
<dbReference type="RefSeq" id="WP_109996882.1">
    <property type="nucleotide sequence ID" value="NZ_CP029619.1"/>
</dbReference>
<evidence type="ECO:0000313" key="2">
    <source>
        <dbReference type="EMBL" id="AWN81418.1"/>
    </source>
</evidence>
<dbReference type="InterPro" id="IPR004323">
    <property type="entry name" value="Ion_tolerance_CutA"/>
</dbReference>
<dbReference type="Pfam" id="PF03091">
    <property type="entry name" value="CutA1"/>
    <property type="match status" value="1"/>
</dbReference>
<name>A0A2Z3L6L2_9BACT</name>
<evidence type="ECO:0000256" key="1">
    <source>
        <dbReference type="ARBA" id="ARBA00010169"/>
    </source>
</evidence>
<sequence>MLSLLYVTCPTLEEGRHIVTILLSERLIVCANIIPTVFSLYQWEGSIQEGKEAILLIKTAVDLVASVSSRIKALHSYTCPLILVIAADATNPAIDAWLKESIHKEHTTVDET</sequence>
<organism evidence="2 3">
    <name type="scientific">Candidatus Cardinium hertigii</name>
    <dbReference type="NCBI Taxonomy" id="247481"/>
    <lineage>
        <taxon>Bacteria</taxon>
        <taxon>Pseudomonadati</taxon>
        <taxon>Bacteroidota</taxon>
        <taxon>Cytophagia</taxon>
        <taxon>Cytophagales</taxon>
        <taxon>Amoebophilaceae</taxon>
        <taxon>Candidatus Cardinium</taxon>
    </lineage>
</organism>
<evidence type="ECO:0000313" key="3">
    <source>
        <dbReference type="Proteomes" id="UP000245872"/>
    </source>
</evidence>
<dbReference type="InterPro" id="IPR011322">
    <property type="entry name" value="N-reg_PII-like_a/b"/>
</dbReference>
<proteinExistence type="inferred from homology"/>
<dbReference type="GO" id="GO:0010038">
    <property type="term" value="P:response to metal ion"/>
    <property type="evidence" value="ECO:0007669"/>
    <property type="project" value="InterPro"/>
</dbReference>
<dbReference type="InterPro" id="IPR015867">
    <property type="entry name" value="N-reg_PII/ATP_PRibTrfase_C"/>
</dbReference>
<dbReference type="OrthoDB" id="37622at2"/>
<accession>A0A2Z3L6L2</accession>
<reference evidence="2 3" key="1">
    <citation type="submission" date="2018-05" db="EMBL/GenBank/DDBJ databases">
        <title>Candidatus Cardinium hertigii Genome Assembly.</title>
        <authorList>
            <person name="Showmaker K.C."/>
            <person name="Walden K.O."/>
            <person name="Fields C.J."/>
            <person name="Lambert K.N."/>
            <person name="Hudson M.E."/>
        </authorList>
    </citation>
    <scope>NUCLEOTIDE SEQUENCE [LARGE SCALE GENOMIC DNA]</scope>
    <source>
        <strain evidence="3">cHgTN10</strain>
    </source>
</reference>